<feature type="compositionally biased region" description="Basic and acidic residues" evidence="1">
    <location>
        <begin position="13"/>
        <end position="24"/>
    </location>
</feature>
<feature type="region of interest" description="Disordered" evidence="1">
    <location>
        <begin position="1"/>
        <end position="24"/>
    </location>
</feature>
<name>A0A4Q0AGD4_9BACT</name>
<protein>
    <submittedName>
        <fullName evidence="2">Uncharacterized protein</fullName>
    </submittedName>
</protein>
<comment type="caution">
    <text evidence="2">The sequence shown here is derived from an EMBL/GenBank/DDBJ whole genome shotgun (WGS) entry which is preliminary data.</text>
</comment>
<dbReference type="EMBL" id="SCKW01000031">
    <property type="protein sequence ID" value="RWZ78124.1"/>
    <property type="molecule type" value="Genomic_DNA"/>
</dbReference>
<dbReference type="AlphaFoldDB" id="A0A4Q0AGD4"/>
<gene>
    <name evidence="2" type="ORF">EOT04_02845</name>
</gene>
<dbReference type="Proteomes" id="UP000289269">
    <property type="component" value="Unassembled WGS sequence"/>
</dbReference>
<sequence length="231" mass="25128">MSEIETKTGIPTAEKHKDNPDRLPKALEAYGFDNLSPEERLSVIEQARPEDFKGAVIALHRLVAPEADPEPTGRQMKLVGGNGEVRHLAAQPDQRDKILGLALDKAKAVAAKYRREGGSIQDVLNRCGNLAAFGVTLAHLFEDGSGRTARVLGHLIRESYQQDEHSKADLAVLGANRPPSGFRINSYVPKVDWANDDPARFLDTVAALDVPFDGSSYKTAAGDSFMTPYGH</sequence>
<accession>A0A4Q0AGD4</accession>
<evidence type="ECO:0000313" key="3">
    <source>
        <dbReference type="Proteomes" id="UP000289269"/>
    </source>
</evidence>
<organism evidence="2 3">
    <name type="scientific">Candidatus Chaera renei</name>
    <dbReference type="NCBI Taxonomy" id="2506947"/>
    <lineage>
        <taxon>Bacteria</taxon>
        <taxon>Candidatus Saccharimonadota</taxon>
        <taxon>Candidatus Saccharimonadia</taxon>
        <taxon>Candidatus Saccharimonadales</taxon>
        <taxon>Candidatus Saccharimonadaceae</taxon>
        <taxon>Candidatus Chaera</taxon>
    </lineage>
</organism>
<reference evidence="2" key="1">
    <citation type="submission" date="2019-01" db="EMBL/GenBank/DDBJ databases">
        <title>Genomic signatures and co-occurrence patterns of the ultra-small Saccharimodia (Patescibacteria phylum) suggest a symbiotic lifestyle.</title>
        <authorList>
            <person name="Lemos L."/>
            <person name="Medeiros J."/>
            <person name="Andreote F."/>
            <person name="Fernandes G."/>
            <person name="Varani A."/>
            <person name="Oliveira G."/>
            <person name="Pylro V."/>
        </authorList>
    </citation>
    <scope>NUCLEOTIDE SEQUENCE [LARGE SCALE GENOMIC DNA]</scope>
    <source>
        <strain evidence="2">AMD01</strain>
    </source>
</reference>
<evidence type="ECO:0000313" key="2">
    <source>
        <dbReference type="EMBL" id="RWZ78124.1"/>
    </source>
</evidence>
<proteinExistence type="predicted"/>
<evidence type="ECO:0000256" key="1">
    <source>
        <dbReference type="SAM" id="MobiDB-lite"/>
    </source>
</evidence>
<keyword evidence="3" id="KW-1185">Reference proteome</keyword>